<dbReference type="SUPFAM" id="SSF52172">
    <property type="entry name" value="CheY-like"/>
    <property type="match status" value="1"/>
</dbReference>
<dbReference type="CDD" id="cd19920">
    <property type="entry name" value="REC_PA4781-like"/>
    <property type="match status" value="1"/>
</dbReference>
<evidence type="ECO:0000313" key="4">
    <source>
        <dbReference type="EMBL" id="PKU23990.1"/>
    </source>
</evidence>
<keyword evidence="5" id="KW-1185">Reference proteome</keyword>
<dbReference type="Gene3D" id="3.40.50.2300">
    <property type="match status" value="1"/>
</dbReference>
<comment type="caution">
    <text evidence="4">The sequence shown here is derived from an EMBL/GenBank/DDBJ whole genome shotgun (WGS) entry which is preliminary data.</text>
</comment>
<evidence type="ECO:0000313" key="5">
    <source>
        <dbReference type="Proteomes" id="UP000233293"/>
    </source>
</evidence>
<dbReference type="PANTHER" id="PTHR45228">
    <property type="entry name" value="CYCLIC DI-GMP PHOSPHODIESTERASE TM_0186-RELATED"/>
    <property type="match status" value="1"/>
</dbReference>
<proteinExistence type="predicted"/>
<dbReference type="EMBL" id="PIUM01000015">
    <property type="protein sequence ID" value="PKU23990.1"/>
    <property type="molecule type" value="Genomic_DNA"/>
</dbReference>
<feature type="domain" description="HD-GYP" evidence="3">
    <location>
        <begin position="122"/>
        <end position="319"/>
    </location>
</feature>
<dbReference type="RefSeq" id="WP_101251251.1">
    <property type="nucleotide sequence ID" value="NZ_PIUM01000015.1"/>
</dbReference>
<evidence type="ECO:0000259" key="2">
    <source>
        <dbReference type="PROSITE" id="PS50110"/>
    </source>
</evidence>
<dbReference type="AlphaFoldDB" id="A0A2N3PUC7"/>
<dbReference type="Gene3D" id="1.10.3210.10">
    <property type="entry name" value="Hypothetical protein af1432"/>
    <property type="match status" value="1"/>
</dbReference>
<evidence type="ECO:0000259" key="3">
    <source>
        <dbReference type="PROSITE" id="PS51832"/>
    </source>
</evidence>
<dbReference type="GO" id="GO:0000160">
    <property type="term" value="P:phosphorelay signal transduction system"/>
    <property type="evidence" value="ECO:0007669"/>
    <property type="project" value="InterPro"/>
</dbReference>
<dbReference type="InterPro" id="IPR037522">
    <property type="entry name" value="HD_GYP_dom"/>
</dbReference>
<dbReference type="SUPFAM" id="SSF109604">
    <property type="entry name" value="HD-domain/PDEase-like"/>
    <property type="match status" value="1"/>
</dbReference>
<dbReference type="OrthoDB" id="9176789at2"/>
<gene>
    <name evidence="4" type="ORF">CWS72_14105</name>
</gene>
<feature type="domain" description="Response regulatory" evidence="2">
    <location>
        <begin position="6"/>
        <end position="121"/>
    </location>
</feature>
<dbReference type="InterPro" id="IPR052020">
    <property type="entry name" value="Cyclic_di-GMP/3'3'-cGAMP_PDE"/>
</dbReference>
<feature type="modified residue" description="4-aspartylphosphate" evidence="1">
    <location>
        <position position="54"/>
    </location>
</feature>
<dbReference type="Proteomes" id="UP000233293">
    <property type="component" value="Unassembled WGS sequence"/>
</dbReference>
<dbReference type="SMART" id="SM00471">
    <property type="entry name" value="HDc"/>
    <property type="match status" value="1"/>
</dbReference>
<evidence type="ECO:0000256" key="1">
    <source>
        <dbReference type="PROSITE-ProRule" id="PRU00169"/>
    </source>
</evidence>
<sequence>MNKLWKVLVVDDQTHNLWLLRDILDDTYTLSFSKNGREALEAARRHRPDLILLDVMMPDMDGYEVCRRLKDDDDLRRIPVIFVTAMGEVEDEAAGFAVGGADYITKPVSAPIVRARVRTHIAQVDQGVVLDRLGIAGEFKDNETGAHVRRMGRYAEILARRLGWNDAACQAIARTAPMHDIGKIAIPDNILLKPGKFDAAEWTVMRSHAERGAAIIGANGSSLMRMAAQIALSHHEKWDGGGYPEGIPGEEIPVVGRIVAIADVYDALMSRRPYKEPWPLDRVVGHLREQSGKHFDPELVDLFLANVDAFEAIRAGLPD</sequence>
<dbReference type="PANTHER" id="PTHR45228:SF5">
    <property type="entry name" value="CYCLIC DI-GMP PHOSPHODIESTERASE VC_1348-RELATED"/>
    <property type="match status" value="1"/>
</dbReference>
<keyword evidence="1" id="KW-0597">Phosphoprotein</keyword>
<dbReference type="PROSITE" id="PS51832">
    <property type="entry name" value="HD_GYP"/>
    <property type="match status" value="1"/>
</dbReference>
<dbReference type="CDD" id="cd00077">
    <property type="entry name" value="HDc"/>
    <property type="match status" value="1"/>
</dbReference>
<dbReference type="GO" id="GO:0008081">
    <property type="term" value="F:phosphoric diester hydrolase activity"/>
    <property type="evidence" value="ECO:0007669"/>
    <property type="project" value="UniProtKB-ARBA"/>
</dbReference>
<dbReference type="InterPro" id="IPR011006">
    <property type="entry name" value="CheY-like_superfamily"/>
</dbReference>
<dbReference type="SMART" id="SM00448">
    <property type="entry name" value="REC"/>
    <property type="match status" value="1"/>
</dbReference>
<name>A0A2N3PUC7_9PROT</name>
<accession>A0A2N3PUC7</accession>
<organism evidence="4 5">
    <name type="scientific">Telmatospirillum siberiense</name>
    <dbReference type="NCBI Taxonomy" id="382514"/>
    <lineage>
        <taxon>Bacteria</taxon>
        <taxon>Pseudomonadati</taxon>
        <taxon>Pseudomonadota</taxon>
        <taxon>Alphaproteobacteria</taxon>
        <taxon>Rhodospirillales</taxon>
        <taxon>Rhodospirillaceae</taxon>
        <taxon>Telmatospirillum</taxon>
    </lineage>
</organism>
<dbReference type="InterPro" id="IPR001789">
    <property type="entry name" value="Sig_transdc_resp-reg_receiver"/>
</dbReference>
<dbReference type="Pfam" id="PF13487">
    <property type="entry name" value="HD_5"/>
    <property type="match status" value="1"/>
</dbReference>
<protein>
    <submittedName>
        <fullName evidence="4">Two-component system response regulator</fullName>
    </submittedName>
</protein>
<dbReference type="Pfam" id="PF00072">
    <property type="entry name" value="Response_reg"/>
    <property type="match status" value="1"/>
</dbReference>
<dbReference type="InterPro" id="IPR003607">
    <property type="entry name" value="HD/PDEase_dom"/>
</dbReference>
<dbReference type="PROSITE" id="PS50110">
    <property type="entry name" value="RESPONSE_REGULATORY"/>
    <property type="match status" value="1"/>
</dbReference>
<reference evidence="5" key="1">
    <citation type="submission" date="2017-12" db="EMBL/GenBank/DDBJ databases">
        <title>Draft genome sequence of Telmatospirillum siberiense 26-4b1T, an acidotolerant peatland alphaproteobacterium potentially involved in sulfur cycling.</title>
        <authorList>
            <person name="Hausmann B."/>
            <person name="Pjevac P."/>
            <person name="Schreck K."/>
            <person name="Herbold C.W."/>
            <person name="Daims H."/>
            <person name="Wagner M."/>
            <person name="Pester M."/>
            <person name="Loy A."/>
        </authorList>
    </citation>
    <scope>NUCLEOTIDE SEQUENCE [LARGE SCALE GENOMIC DNA]</scope>
    <source>
        <strain evidence="5">26-4b1</strain>
    </source>
</reference>